<reference evidence="2 3" key="1">
    <citation type="submission" date="2017-02" db="EMBL/GenBank/DDBJ databases">
        <authorList>
            <person name="Peterson S.W."/>
        </authorList>
    </citation>
    <scope>NUCLEOTIDE SEQUENCE [LARGE SCALE GENOMIC DNA]</scope>
    <source>
        <strain evidence="2 3">LSP_Lj1</strain>
    </source>
</reference>
<proteinExistence type="predicted"/>
<feature type="transmembrane region" description="Helical" evidence="1">
    <location>
        <begin position="198"/>
        <end position="218"/>
    </location>
</feature>
<protein>
    <recommendedName>
        <fullName evidence="4">ABC transporter integral membrane protein</fullName>
    </recommendedName>
</protein>
<evidence type="ECO:0000313" key="3">
    <source>
        <dbReference type="Proteomes" id="UP000188342"/>
    </source>
</evidence>
<dbReference type="Proteomes" id="UP000188342">
    <property type="component" value="Unassembled WGS sequence"/>
</dbReference>
<dbReference type="STRING" id="1255658.FM114_00410"/>
<evidence type="ECO:0008006" key="4">
    <source>
        <dbReference type="Google" id="ProtNLM"/>
    </source>
</evidence>
<name>A0A1R4I873_9ACTN</name>
<keyword evidence="3" id="KW-1185">Reference proteome</keyword>
<keyword evidence="1" id="KW-0812">Transmembrane</keyword>
<dbReference type="RefSeq" id="WP_094763230.1">
    <property type="nucleotide sequence ID" value="NZ_FUKQ01000001.1"/>
</dbReference>
<gene>
    <name evidence="2" type="ORF">FM114_00410</name>
</gene>
<feature type="transmembrane region" description="Helical" evidence="1">
    <location>
        <begin position="81"/>
        <end position="106"/>
    </location>
</feature>
<dbReference type="EMBL" id="FUKQ01000001">
    <property type="protein sequence ID" value="SJN16027.1"/>
    <property type="molecule type" value="Genomic_DNA"/>
</dbReference>
<feature type="transmembrane region" description="Helical" evidence="1">
    <location>
        <begin position="168"/>
        <end position="191"/>
    </location>
</feature>
<feature type="transmembrane region" description="Helical" evidence="1">
    <location>
        <begin position="21"/>
        <end position="39"/>
    </location>
</feature>
<keyword evidence="1" id="KW-0472">Membrane</keyword>
<feature type="transmembrane region" description="Helical" evidence="1">
    <location>
        <begin position="255"/>
        <end position="273"/>
    </location>
</feature>
<feature type="transmembrane region" description="Helical" evidence="1">
    <location>
        <begin position="127"/>
        <end position="148"/>
    </location>
</feature>
<dbReference type="OrthoDB" id="3728837at2"/>
<evidence type="ECO:0000256" key="1">
    <source>
        <dbReference type="SAM" id="Phobius"/>
    </source>
</evidence>
<sequence length="279" mass="30668">MFANMLRADAYRFLRSRFARTIAVVFCVVIGLFCLFNFADHSNTSFAFGGSIGVVREGVELIDGFVGFAYADPGHPLFWELVYSATCFTAATMFAIPITGMMITTADDQNGITKIAVAQGQSQTRLYLSKVLLAVLVTGLLWVLHNAITLGLVLVREDASLGTDGLRRWAWMCLLLFLPQVVLMLFISLVAMVTRSRVASLVVLVVLVMVSPILAAVVRAHPSRIVDSLLGLNPVWHLNRVSRAWAQTQIVGHTWLLFAVGCAVLLAASLAWLRRRELS</sequence>
<organism evidence="2 3">
    <name type="scientific">Luteococcus japonicus LSP_Lj1</name>
    <dbReference type="NCBI Taxonomy" id="1255658"/>
    <lineage>
        <taxon>Bacteria</taxon>
        <taxon>Bacillati</taxon>
        <taxon>Actinomycetota</taxon>
        <taxon>Actinomycetes</taxon>
        <taxon>Propionibacteriales</taxon>
        <taxon>Propionibacteriaceae</taxon>
        <taxon>Luteococcus</taxon>
    </lineage>
</organism>
<keyword evidence="1" id="KW-1133">Transmembrane helix</keyword>
<dbReference type="AlphaFoldDB" id="A0A1R4I873"/>
<accession>A0A1R4I873</accession>
<evidence type="ECO:0000313" key="2">
    <source>
        <dbReference type="EMBL" id="SJN16027.1"/>
    </source>
</evidence>